<proteinExistence type="predicted"/>
<evidence type="ECO:0000313" key="4">
    <source>
        <dbReference type="Proteomes" id="UP000063699"/>
    </source>
</evidence>
<feature type="signal peptide" evidence="1">
    <location>
        <begin position="1"/>
        <end position="24"/>
    </location>
</feature>
<evidence type="ECO:0000313" key="3">
    <source>
        <dbReference type="EMBL" id="ALG06283.1"/>
    </source>
</evidence>
<reference evidence="3 4" key="1">
    <citation type="submission" date="2015-07" db="EMBL/GenBank/DDBJ databases">
        <title>Genome sequencing of Kibdelosporangium phytohabitans.</title>
        <authorList>
            <person name="Qin S."/>
            <person name="Xing K."/>
        </authorList>
    </citation>
    <scope>NUCLEOTIDE SEQUENCE [LARGE SCALE GENOMIC DNA]</scope>
    <source>
        <strain evidence="3 4">KLBMP1111</strain>
    </source>
</reference>
<dbReference type="KEGG" id="kphy:AOZ06_04470"/>
<protein>
    <recommendedName>
        <fullName evidence="2">CHRD domain-containing protein</fullName>
    </recommendedName>
</protein>
<organism evidence="3 4">
    <name type="scientific">Kibdelosporangium phytohabitans</name>
    <dbReference type="NCBI Taxonomy" id="860235"/>
    <lineage>
        <taxon>Bacteria</taxon>
        <taxon>Bacillati</taxon>
        <taxon>Actinomycetota</taxon>
        <taxon>Actinomycetes</taxon>
        <taxon>Pseudonocardiales</taxon>
        <taxon>Pseudonocardiaceae</taxon>
        <taxon>Kibdelosporangium</taxon>
    </lineage>
</organism>
<dbReference type="AlphaFoldDB" id="A0A0N9HVZ3"/>
<keyword evidence="4" id="KW-1185">Reference proteome</keyword>
<feature type="domain" description="CHRD" evidence="2">
    <location>
        <begin position="55"/>
        <end position="169"/>
    </location>
</feature>
<dbReference type="Pfam" id="PF07452">
    <property type="entry name" value="CHRD"/>
    <property type="match status" value="1"/>
</dbReference>
<dbReference type="EMBL" id="CP012752">
    <property type="protein sequence ID" value="ALG06283.1"/>
    <property type="molecule type" value="Genomic_DNA"/>
</dbReference>
<dbReference type="Proteomes" id="UP000063699">
    <property type="component" value="Chromosome"/>
</dbReference>
<feature type="chain" id="PRO_5006035556" description="CHRD domain-containing protein" evidence="1">
    <location>
        <begin position="25"/>
        <end position="169"/>
    </location>
</feature>
<gene>
    <name evidence="3" type="ORF">AOZ06_04470</name>
</gene>
<dbReference type="STRING" id="860235.AOZ06_04470"/>
<keyword evidence="1" id="KW-0732">Signal</keyword>
<name>A0A0N9HVZ3_9PSEU</name>
<dbReference type="SMART" id="SM00754">
    <property type="entry name" value="CHRD"/>
    <property type="match status" value="1"/>
</dbReference>
<sequence>MRRTVTGAVIAMTALAIFVPTASASENHTEHGNHSTAGPHLGLNLNLNLGLGISSNRHTRLTGAAEVPGPGDPDGRGQATVRTGRDTVCASVSVRNIQNATAAHIHRGARGNAGPVVVNLTAPSNGRSHTCTPVGRDLAIEIRNHPSRFYVNVHNSEFPAGAIRGQLGR</sequence>
<evidence type="ECO:0000256" key="1">
    <source>
        <dbReference type="SAM" id="SignalP"/>
    </source>
</evidence>
<evidence type="ECO:0000259" key="2">
    <source>
        <dbReference type="SMART" id="SM00754"/>
    </source>
</evidence>
<dbReference type="InterPro" id="IPR010895">
    <property type="entry name" value="CHRD"/>
</dbReference>
<accession>A0A0N9HVZ3</accession>